<protein>
    <submittedName>
        <fullName evidence="1">Uncharacterized protein</fullName>
    </submittedName>
</protein>
<name>A0A5J4R436_9ZZZZ</name>
<dbReference type="AlphaFoldDB" id="A0A5J4R436"/>
<evidence type="ECO:0000313" key="1">
    <source>
        <dbReference type="EMBL" id="KAA6328492.1"/>
    </source>
</evidence>
<organism evidence="1">
    <name type="scientific">termite gut metagenome</name>
    <dbReference type="NCBI Taxonomy" id="433724"/>
    <lineage>
        <taxon>unclassified sequences</taxon>
        <taxon>metagenomes</taxon>
        <taxon>organismal metagenomes</taxon>
    </lineage>
</organism>
<sequence length="52" mass="5640">MVVYGGDCIVSSDGTARIIDFNDWPSFAPCRTEASQAIASAIIETFQKTDKI</sequence>
<reference evidence="1" key="1">
    <citation type="submission" date="2019-03" db="EMBL/GenBank/DDBJ databases">
        <title>Single cell metagenomics reveals metabolic interactions within the superorganism composed of flagellate Streblomastix strix and complex community of Bacteroidetes bacteria on its surface.</title>
        <authorList>
            <person name="Treitli S.C."/>
            <person name="Kolisko M."/>
            <person name="Husnik F."/>
            <person name="Keeling P."/>
            <person name="Hampl V."/>
        </authorList>
    </citation>
    <scope>NUCLEOTIDE SEQUENCE</scope>
    <source>
        <strain evidence="1">STM</strain>
    </source>
</reference>
<accession>A0A5J4R436</accession>
<comment type="caution">
    <text evidence="1">The sequence shown here is derived from an EMBL/GenBank/DDBJ whole genome shotgun (WGS) entry which is preliminary data.</text>
</comment>
<gene>
    <name evidence="1" type="ORF">EZS27_022616</name>
</gene>
<proteinExistence type="predicted"/>
<dbReference type="EMBL" id="SNRY01001811">
    <property type="protein sequence ID" value="KAA6328492.1"/>
    <property type="molecule type" value="Genomic_DNA"/>
</dbReference>